<proteinExistence type="inferred from homology"/>
<evidence type="ECO:0000313" key="8">
    <source>
        <dbReference type="Proteomes" id="UP000323521"/>
    </source>
</evidence>
<dbReference type="Pfam" id="PF02133">
    <property type="entry name" value="Transp_cyt_pur"/>
    <property type="match status" value="1"/>
</dbReference>
<feature type="transmembrane region" description="Helical" evidence="6">
    <location>
        <begin position="435"/>
        <end position="456"/>
    </location>
</feature>
<feature type="transmembrane region" description="Helical" evidence="6">
    <location>
        <begin position="401"/>
        <end position="423"/>
    </location>
</feature>
<feature type="transmembrane region" description="Helical" evidence="6">
    <location>
        <begin position="293"/>
        <end position="322"/>
    </location>
</feature>
<feature type="transmembrane region" description="Helical" evidence="6">
    <location>
        <begin position="358"/>
        <end position="380"/>
    </location>
</feature>
<evidence type="ECO:0000256" key="1">
    <source>
        <dbReference type="ARBA" id="ARBA00004141"/>
    </source>
</evidence>
<organism evidence="7 8">
    <name type="scientific">Formimonas warabiya</name>
    <dbReference type="NCBI Taxonomy" id="1761012"/>
    <lineage>
        <taxon>Bacteria</taxon>
        <taxon>Bacillati</taxon>
        <taxon>Bacillota</taxon>
        <taxon>Clostridia</taxon>
        <taxon>Eubacteriales</taxon>
        <taxon>Peptococcaceae</taxon>
        <taxon>Candidatus Formimonas</taxon>
    </lineage>
</organism>
<dbReference type="PANTHER" id="PTHR30569:SF0">
    <property type="entry name" value="CYTOSINE PERMEASE"/>
    <property type="match status" value="1"/>
</dbReference>
<feature type="transmembrane region" description="Helical" evidence="6">
    <location>
        <begin position="101"/>
        <end position="119"/>
    </location>
</feature>
<comment type="subcellular location">
    <subcellularLocation>
        <location evidence="1">Membrane</location>
        <topology evidence="1">Multi-pass membrane protein</topology>
    </subcellularLocation>
</comment>
<keyword evidence="5 6" id="KW-0472">Membrane</keyword>
<dbReference type="GO" id="GO:0005886">
    <property type="term" value="C:plasma membrane"/>
    <property type="evidence" value="ECO:0007669"/>
    <property type="project" value="TreeGrafter"/>
</dbReference>
<evidence type="ECO:0000256" key="2">
    <source>
        <dbReference type="ARBA" id="ARBA00008974"/>
    </source>
</evidence>
<keyword evidence="8" id="KW-1185">Reference proteome</keyword>
<dbReference type="KEGG" id="fwa:DCMF_26010"/>
<dbReference type="InterPro" id="IPR001248">
    <property type="entry name" value="Pur-cyt_permease"/>
</dbReference>
<dbReference type="RefSeq" id="WP_214658920.1">
    <property type="nucleotide sequence ID" value="NZ_CP017634.1"/>
</dbReference>
<feature type="transmembrane region" description="Helical" evidence="6">
    <location>
        <begin position="171"/>
        <end position="189"/>
    </location>
</feature>
<evidence type="ECO:0000256" key="3">
    <source>
        <dbReference type="ARBA" id="ARBA00022692"/>
    </source>
</evidence>
<dbReference type="Proteomes" id="UP000323521">
    <property type="component" value="Chromosome"/>
</dbReference>
<comment type="similarity">
    <text evidence="2">Belongs to the purine-cytosine permease (2.A.39) family.</text>
</comment>
<feature type="transmembrane region" description="Helical" evidence="6">
    <location>
        <begin position="131"/>
        <end position="159"/>
    </location>
</feature>
<dbReference type="InterPro" id="IPR030191">
    <property type="entry name" value="CodB"/>
</dbReference>
<keyword evidence="4 6" id="KW-1133">Transmembrane helix</keyword>
<evidence type="ECO:0000313" key="7">
    <source>
        <dbReference type="EMBL" id="ATW27747.1"/>
    </source>
</evidence>
<evidence type="ECO:0000256" key="4">
    <source>
        <dbReference type="ARBA" id="ARBA00022989"/>
    </source>
</evidence>
<feature type="transmembrane region" description="Helical" evidence="6">
    <location>
        <begin position="247"/>
        <end position="273"/>
    </location>
</feature>
<dbReference type="PANTHER" id="PTHR30569">
    <property type="entry name" value="CYTOSINE TRANSPORTER CODB"/>
    <property type="match status" value="1"/>
</dbReference>
<feature type="transmembrane region" description="Helical" evidence="6">
    <location>
        <begin position="31"/>
        <end position="53"/>
    </location>
</feature>
<name>A0A3G1KZB2_FORW1</name>
<feature type="transmembrane region" description="Helical" evidence="6">
    <location>
        <begin position="60"/>
        <end position="81"/>
    </location>
</feature>
<keyword evidence="3 6" id="KW-0812">Transmembrane</keyword>
<dbReference type="GO" id="GO:0015209">
    <property type="term" value="F:cytosine transmembrane transporter activity"/>
    <property type="evidence" value="ECO:0007669"/>
    <property type="project" value="InterPro"/>
</dbReference>
<protein>
    <submittedName>
        <fullName evidence="7">Uncharacterized protein</fullName>
    </submittedName>
</protein>
<evidence type="ECO:0000256" key="5">
    <source>
        <dbReference type="ARBA" id="ARBA00023136"/>
    </source>
</evidence>
<sequence>MANLQQQIDKEIFGGLIPTLGNERVFSFWDLLMVCSGLGIATWCYVQGGFLGYYLNLKEIFFNSLFGITLGCAVVFLPVFISTRFGIDLAVFMRAVFGYRGVVVFIVATFFLTFGFEAINCQMFGSAMTKLAAAGGVVLPGWASPVLGVVCAAIGWWIALHGPEAVKKANWFMVPCLLAVALLIIILVFKDHSISDLMAIEPQSAGQYGGKLTTYMIATEWNIAFAISWINAIGSLPKLAKTERGSYWAFVLGAGAVMALFIFVGALTGLVMAEQTGTISTDPTEWLVTLGGPFLGTLSLVMIGMANVSTQSVILYVISLSTKVANPKWDYKKLVTFWSVYCSLLVVWGGIWKYYGTFISVVGVASGPILGLVLVDFFLLRKQMVSLYSLFKLRQNFSYEYTGGFNIAAIVSLFIGILCFVAVYNPIAYAVRSPLFYFTTATGLATLTSGLSYYILGQIAPVRHYILKDRGDKLAYVRRDSGTISPGVGTKA</sequence>
<feature type="transmembrane region" description="Helical" evidence="6">
    <location>
        <begin position="334"/>
        <end position="352"/>
    </location>
</feature>
<dbReference type="Gene3D" id="1.10.4160.10">
    <property type="entry name" value="Hydantoin permease"/>
    <property type="match status" value="1"/>
</dbReference>
<accession>A0A3G1KZB2</accession>
<evidence type="ECO:0000256" key="6">
    <source>
        <dbReference type="SAM" id="Phobius"/>
    </source>
</evidence>
<reference evidence="7 8" key="1">
    <citation type="submission" date="2016-10" db="EMBL/GenBank/DDBJ databases">
        <title>Complete Genome Sequence of Peptococcaceae strain DCMF.</title>
        <authorList>
            <person name="Edwards R.J."/>
            <person name="Holland S.I."/>
            <person name="Deshpande N.P."/>
            <person name="Wong Y.K."/>
            <person name="Ertan H."/>
            <person name="Manefield M."/>
            <person name="Russell T.L."/>
            <person name="Lee M.J."/>
        </authorList>
    </citation>
    <scope>NUCLEOTIDE SEQUENCE [LARGE SCALE GENOMIC DNA]</scope>
    <source>
        <strain evidence="7 8">DCMF</strain>
    </source>
</reference>
<dbReference type="EMBL" id="CP017634">
    <property type="protein sequence ID" value="ATW27747.1"/>
    <property type="molecule type" value="Genomic_DNA"/>
</dbReference>
<gene>
    <name evidence="7" type="ORF">DCMF_26010</name>
</gene>
<dbReference type="AlphaFoldDB" id="A0A3G1KZB2"/>